<sequence length="95" mass="9580">MGDEEDTCCHADAYRGAAADGALTLHAPQDAPIAPIGSARPFCGSVRLRGAEACAEWVIVLDPSGLRAFTHSAQARPFGSLASSGAPRSGGAGMP</sequence>
<name>A0A918ZIA2_9ACTN</name>
<gene>
    <name evidence="1" type="ORF">GCM10014715_02190</name>
</gene>
<dbReference type="AlphaFoldDB" id="A0A918ZIA2"/>
<keyword evidence="2" id="KW-1185">Reference proteome</keyword>
<dbReference type="Proteomes" id="UP000641386">
    <property type="component" value="Unassembled WGS sequence"/>
</dbReference>
<protein>
    <submittedName>
        <fullName evidence="1">Uncharacterized protein</fullName>
    </submittedName>
</protein>
<accession>A0A918ZIA2</accession>
<reference evidence="1" key="1">
    <citation type="journal article" date="2014" name="Int. J. Syst. Evol. Microbiol.">
        <title>Complete genome sequence of Corynebacterium casei LMG S-19264T (=DSM 44701T), isolated from a smear-ripened cheese.</title>
        <authorList>
            <consortium name="US DOE Joint Genome Institute (JGI-PGF)"/>
            <person name="Walter F."/>
            <person name="Albersmeier A."/>
            <person name="Kalinowski J."/>
            <person name="Ruckert C."/>
        </authorList>
    </citation>
    <scope>NUCLEOTIDE SEQUENCE</scope>
    <source>
        <strain evidence="1">JCM 3302</strain>
    </source>
</reference>
<proteinExistence type="predicted"/>
<organism evidence="1 2">
    <name type="scientific">Streptomyces spiralis</name>
    <dbReference type="NCBI Taxonomy" id="66376"/>
    <lineage>
        <taxon>Bacteria</taxon>
        <taxon>Bacillati</taxon>
        <taxon>Actinomycetota</taxon>
        <taxon>Actinomycetes</taxon>
        <taxon>Kitasatosporales</taxon>
        <taxon>Streptomycetaceae</taxon>
        <taxon>Streptomyces</taxon>
    </lineage>
</organism>
<evidence type="ECO:0000313" key="1">
    <source>
        <dbReference type="EMBL" id="GHE53008.1"/>
    </source>
</evidence>
<evidence type="ECO:0000313" key="2">
    <source>
        <dbReference type="Proteomes" id="UP000641386"/>
    </source>
</evidence>
<comment type="caution">
    <text evidence="1">The sequence shown here is derived from an EMBL/GenBank/DDBJ whole genome shotgun (WGS) entry which is preliminary data.</text>
</comment>
<reference evidence="1" key="2">
    <citation type="submission" date="2020-09" db="EMBL/GenBank/DDBJ databases">
        <authorList>
            <person name="Sun Q."/>
            <person name="Ohkuma M."/>
        </authorList>
    </citation>
    <scope>NUCLEOTIDE SEQUENCE</scope>
    <source>
        <strain evidence="1">JCM 3302</strain>
    </source>
</reference>
<dbReference type="EMBL" id="BNBC01000001">
    <property type="protein sequence ID" value="GHE53008.1"/>
    <property type="molecule type" value="Genomic_DNA"/>
</dbReference>